<dbReference type="Proteomes" id="UP000308197">
    <property type="component" value="Unassembled WGS sequence"/>
</dbReference>
<feature type="chain" id="PRO_5023062366" evidence="1">
    <location>
        <begin position="21"/>
        <end position="148"/>
    </location>
</feature>
<proteinExistence type="predicted"/>
<sequence length="148" mass="15638">MSSTRLNVLVACMIAGSAIAAATAITKTIPDRRQDDQGSGGNSGGILFCTGPNLSGDCIHNATLGQCVSLTDDLGPWDNNITSVKTDECVTCTAYTGYLCNTPNPPEVPFMFGSNTTASFQYKEISSYICEYEYQCDSDSSETLSGDA</sequence>
<name>A0A5C3PCR7_9APHY</name>
<dbReference type="InParanoid" id="A0A5C3PCR7"/>
<dbReference type="AlphaFoldDB" id="A0A5C3PCR7"/>
<feature type="signal peptide" evidence="1">
    <location>
        <begin position="1"/>
        <end position="20"/>
    </location>
</feature>
<gene>
    <name evidence="2" type="ORF">K466DRAFT_665680</name>
</gene>
<dbReference type="EMBL" id="ML211376">
    <property type="protein sequence ID" value="TFK83653.1"/>
    <property type="molecule type" value="Genomic_DNA"/>
</dbReference>
<organism evidence="2 3">
    <name type="scientific">Polyporus arcularius HHB13444</name>
    <dbReference type="NCBI Taxonomy" id="1314778"/>
    <lineage>
        <taxon>Eukaryota</taxon>
        <taxon>Fungi</taxon>
        <taxon>Dikarya</taxon>
        <taxon>Basidiomycota</taxon>
        <taxon>Agaricomycotina</taxon>
        <taxon>Agaricomycetes</taxon>
        <taxon>Polyporales</taxon>
        <taxon>Polyporaceae</taxon>
        <taxon>Polyporus</taxon>
    </lineage>
</organism>
<protein>
    <submittedName>
        <fullName evidence="2">Uncharacterized protein</fullName>
    </submittedName>
</protein>
<reference evidence="2 3" key="1">
    <citation type="journal article" date="2019" name="Nat. Ecol. Evol.">
        <title>Megaphylogeny resolves global patterns of mushroom evolution.</title>
        <authorList>
            <person name="Varga T."/>
            <person name="Krizsan K."/>
            <person name="Foldi C."/>
            <person name="Dima B."/>
            <person name="Sanchez-Garcia M."/>
            <person name="Sanchez-Ramirez S."/>
            <person name="Szollosi G.J."/>
            <person name="Szarkandi J.G."/>
            <person name="Papp V."/>
            <person name="Albert L."/>
            <person name="Andreopoulos W."/>
            <person name="Angelini C."/>
            <person name="Antonin V."/>
            <person name="Barry K.W."/>
            <person name="Bougher N.L."/>
            <person name="Buchanan P."/>
            <person name="Buyck B."/>
            <person name="Bense V."/>
            <person name="Catcheside P."/>
            <person name="Chovatia M."/>
            <person name="Cooper J."/>
            <person name="Damon W."/>
            <person name="Desjardin D."/>
            <person name="Finy P."/>
            <person name="Geml J."/>
            <person name="Haridas S."/>
            <person name="Hughes K."/>
            <person name="Justo A."/>
            <person name="Karasinski D."/>
            <person name="Kautmanova I."/>
            <person name="Kiss B."/>
            <person name="Kocsube S."/>
            <person name="Kotiranta H."/>
            <person name="LaButti K.M."/>
            <person name="Lechner B.E."/>
            <person name="Liimatainen K."/>
            <person name="Lipzen A."/>
            <person name="Lukacs Z."/>
            <person name="Mihaltcheva S."/>
            <person name="Morgado L.N."/>
            <person name="Niskanen T."/>
            <person name="Noordeloos M.E."/>
            <person name="Ohm R.A."/>
            <person name="Ortiz-Santana B."/>
            <person name="Ovrebo C."/>
            <person name="Racz N."/>
            <person name="Riley R."/>
            <person name="Savchenko A."/>
            <person name="Shiryaev A."/>
            <person name="Soop K."/>
            <person name="Spirin V."/>
            <person name="Szebenyi C."/>
            <person name="Tomsovsky M."/>
            <person name="Tulloss R.E."/>
            <person name="Uehling J."/>
            <person name="Grigoriev I.V."/>
            <person name="Vagvolgyi C."/>
            <person name="Papp T."/>
            <person name="Martin F.M."/>
            <person name="Miettinen O."/>
            <person name="Hibbett D.S."/>
            <person name="Nagy L.G."/>
        </authorList>
    </citation>
    <scope>NUCLEOTIDE SEQUENCE [LARGE SCALE GENOMIC DNA]</scope>
    <source>
        <strain evidence="2 3">HHB13444</strain>
    </source>
</reference>
<evidence type="ECO:0000313" key="2">
    <source>
        <dbReference type="EMBL" id="TFK83653.1"/>
    </source>
</evidence>
<keyword evidence="1" id="KW-0732">Signal</keyword>
<accession>A0A5C3PCR7</accession>
<evidence type="ECO:0000313" key="3">
    <source>
        <dbReference type="Proteomes" id="UP000308197"/>
    </source>
</evidence>
<keyword evidence="3" id="KW-1185">Reference proteome</keyword>
<evidence type="ECO:0000256" key="1">
    <source>
        <dbReference type="SAM" id="SignalP"/>
    </source>
</evidence>